<evidence type="ECO:0000313" key="2">
    <source>
        <dbReference type="EMBL" id="ORE22945.1"/>
    </source>
</evidence>
<dbReference type="OMA" id="RRTAYCI"/>
<protein>
    <recommendedName>
        <fullName evidence="4">SWIM-type domain-containing protein</fullName>
    </recommendedName>
</protein>
<evidence type="ECO:0008006" key="4">
    <source>
        <dbReference type="Google" id="ProtNLM"/>
    </source>
</evidence>
<dbReference type="AlphaFoldDB" id="A0A1X0SF37"/>
<sequence>MSTNFKSISISITADFVRPTVPDYEESSQTIIFTTADNIPLQSISSSSGSSFLKLCQFTPPSICMIMLVSIRRKLRIAQVTIDTTNVVSSVDNNQGSSSNELEVMCPKKTHRLIYLLSQVVALDYWQDTIKAAHDFGGFRLTANEEKKRRTAYCIDYDFACSIVEQLEENVYQCRPFTEDILFYEMDTKEGFLKNYSCPDQTKMCKHIFLVSRITKLPFSPRAPAPVAQQERFSVPNEDQGLLCPRDLREKVTEREHDDTEPEVAGESQLTSENDDDDGIEEEELITGNTTDLTRRRLCCLKSVLKSLLLDDRKDAFSIDDLKKECSDVEEKEAYPCLLILNALKPYIPKKKERFIIAHQLPFCILANGTLMYAGYKKFYRKLCPQPSASTLHALRIDGPSLYQILTRLPCALVIFNYDNYLIESVEEARQNKDTVFSSLFDMNAIAMTIKTARLLGTKDAVGDSNKKIGLVSYELTDHPTMKEKSKKPKETLVQEIQGLQSEADIKDLKAKWRNSSLEEKVDLYNAIEKVKDERNQSFLSVQAARDKLKLKRQLMHFKRVAMKQKPAITHETAHASQSSNTQWHVVQKYGHGITKVEDCRLSPQVNPSEEFIFSGTDNGLKTMTSTVPLIMKRFKFHLELRNKYKALEDTNGCKEEAPKIVSKYSSNESRANSFLQLPSSMAIKAGDIDIGSGYYNVRRKLEKSKEVNRRQSSTSH</sequence>
<feature type="region of interest" description="Disordered" evidence="1">
    <location>
        <begin position="253"/>
        <end position="285"/>
    </location>
</feature>
<dbReference type="VEuPathDB" id="FungiDB:BCV72DRAFT_261837"/>
<dbReference type="EMBL" id="KV921262">
    <property type="protein sequence ID" value="ORE22945.1"/>
    <property type="molecule type" value="Genomic_DNA"/>
</dbReference>
<reference evidence="2 3" key="1">
    <citation type="journal article" date="2016" name="Proc. Natl. Acad. Sci. U.S.A.">
        <title>Lipid metabolic changes in an early divergent fungus govern the establishment of a mutualistic symbiosis with endobacteria.</title>
        <authorList>
            <person name="Lastovetsky O.A."/>
            <person name="Gaspar M.L."/>
            <person name="Mondo S.J."/>
            <person name="LaButti K.M."/>
            <person name="Sandor L."/>
            <person name="Grigoriev I.V."/>
            <person name="Henry S.A."/>
            <person name="Pawlowska T.E."/>
        </authorList>
    </citation>
    <scope>NUCLEOTIDE SEQUENCE [LARGE SCALE GENOMIC DNA]</scope>
    <source>
        <strain evidence="2 3">ATCC 11559</strain>
    </source>
</reference>
<gene>
    <name evidence="2" type="ORF">BCV71DRAFT_287849</name>
</gene>
<name>A0A1X0SF37_RHIZD</name>
<dbReference type="VEuPathDB" id="FungiDB:BCV72DRAFT_109091"/>
<evidence type="ECO:0000256" key="1">
    <source>
        <dbReference type="SAM" id="MobiDB-lite"/>
    </source>
</evidence>
<proteinExistence type="predicted"/>
<dbReference type="VEuPathDB" id="FungiDB:BCV72DRAFT_231266"/>
<feature type="compositionally biased region" description="Acidic residues" evidence="1">
    <location>
        <begin position="273"/>
        <end position="285"/>
    </location>
</feature>
<accession>A0A1X0SF37</accession>
<dbReference type="Proteomes" id="UP000242381">
    <property type="component" value="Unassembled WGS sequence"/>
</dbReference>
<evidence type="ECO:0000313" key="3">
    <source>
        <dbReference type="Proteomes" id="UP000242381"/>
    </source>
</evidence>
<organism evidence="2 3">
    <name type="scientific">Rhizopus microsporus</name>
    <dbReference type="NCBI Taxonomy" id="58291"/>
    <lineage>
        <taxon>Eukaryota</taxon>
        <taxon>Fungi</taxon>
        <taxon>Fungi incertae sedis</taxon>
        <taxon>Mucoromycota</taxon>
        <taxon>Mucoromycotina</taxon>
        <taxon>Mucoromycetes</taxon>
        <taxon>Mucorales</taxon>
        <taxon>Mucorineae</taxon>
        <taxon>Rhizopodaceae</taxon>
        <taxon>Rhizopus</taxon>
    </lineage>
</organism>